<gene>
    <name evidence="1" type="ordered locus">GNIT_0849</name>
</gene>
<accession>G4QJU5</accession>
<evidence type="ECO:0000313" key="2">
    <source>
        <dbReference type="Proteomes" id="UP000009282"/>
    </source>
</evidence>
<reference evidence="1 2" key="1">
    <citation type="journal article" date="2011" name="J. Bacteriol.">
        <title>Complete genome sequence of seawater bacterium Glaciecola nitratireducens FR1064T.</title>
        <authorList>
            <person name="Bian F."/>
            <person name="Qin Q.L."/>
            <person name="Xie B.B."/>
            <person name="Shu Y.L."/>
            <person name="Zhang X.Y."/>
            <person name="Yu Y."/>
            <person name="Chen B."/>
            <person name="Chen X.L."/>
            <person name="Zhou B.C."/>
            <person name="Zhang Y.Z."/>
        </authorList>
    </citation>
    <scope>NUCLEOTIDE SEQUENCE [LARGE SCALE GENOMIC DNA]</scope>
    <source>
        <strain evidence="2">JCM 12485 / KCTC 12276 / FR1064</strain>
    </source>
</reference>
<dbReference type="Proteomes" id="UP000009282">
    <property type="component" value="Chromosome"/>
</dbReference>
<sequence length="52" mass="6014">MSCHAIPGFGGLYSIIWLLKTNTHVKQQHQQKHQFAPCARLDRFMATADIRF</sequence>
<protein>
    <submittedName>
        <fullName evidence="1">Uncharacterized protein</fullName>
    </submittedName>
</protein>
<dbReference type="KEGG" id="gni:GNIT_0849"/>
<keyword evidence="2" id="KW-1185">Reference proteome</keyword>
<proteinExistence type="predicted"/>
<dbReference type="HOGENOM" id="CLU_3080340_0_0_6"/>
<dbReference type="AlphaFoldDB" id="G4QJU5"/>
<dbReference type="EMBL" id="CP003060">
    <property type="protein sequence ID" value="AEP28987.1"/>
    <property type="molecule type" value="Genomic_DNA"/>
</dbReference>
<name>G4QJU5_GLANF</name>
<organism evidence="1 2">
    <name type="scientific">Glaciecola nitratireducens (strain JCM 12485 / KCTC 12276 / FR1064)</name>
    <dbReference type="NCBI Taxonomy" id="1085623"/>
    <lineage>
        <taxon>Bacteria</taxon>
        <taxon>Pseudomonadati</taxon>
        <taxon>Pseudomonadota</taxon>
        <taxon>Gammaproteobacteria</taxon>
        <taxon>Alteromonadales</taxon>
        <taxon>Alteromonadaceae</taxon>
        <taxon>Brumicola</taxon>
    </lineage>
</organism>
<evidence type="ECO:0000313" key="1">
    <source>
        <dbReference type="EMBL" id="AEP28987.1"/>
    </source>
</evidence>